<feature type="transmembrane region" description="Helical" evidence="1">
    <location>
        <begin position="35"/>
        <end position="55"/>
    </location>
</feature>
<name>A0ABX0JAK0_9BACL</name>
<protein>
    <submittedName>
        <fullName evidence="2">Uncharacterized protein</fullName>
    </submittedName>
</protein>
<evidence type="ECO:0000256" key="1">
    <source>
        <dbReference type="SAM" id="Phobius"/>
    </source>
</evidence>
<evidence type="ECO:0000313" key="3">
    <source>
        <dbReference type="Proteomes" id="UP001165962"/>
    </source>
</evidence>
<dbReference type="Proteomes" id="UP001165962">
    <property type="component" value="Unassembled WGS sequence"/>
</dbReference>
<feature type="transmembrane region" description="Helical" evidence="1">
    <location>
        <begin position="105"/>
        <end position="122"/>
    </location>
</feature>
<accession>A0ABX0JAK0</accession>
<comment type="caution">
    <text evidence="2">The sequence shown here is derived from an EMBL/GenBank/DDBJ whole genome shotgun (WGS) entry which is preliminary data.</text>
</comment>
<feature type="transmembrane region" description="Helical" evidence="1">
    <location>
        <begin position="152"/>
        <end position="169"/>
    </location>
</feature>
<organism evidence="2 3">
    <name type="scientific">Paenibacillus agricola</name>
    <dbReference type="NCBI Taxonomy" id="2716264"/>
    <lineage>
        <taxon>Bacteria</taxon>
        <taxon>Bacillati</taxon>
        <taxon>Bacillota</taxon>
        <taxon>Bacilli</taxon>
        <taxon>Bacillales</taxon>
        <taxon>Paenibacillaceae</taxon>
        <taxon>Paenibacillus</taxon>
    </lineage>
</organism>
<reference evidence="2" key="1">
    <citation type="submission" date="2020-03" db="EMBL/GenBank/DDBJ databases">
        <title>Draft sequencing of Paenibacilllus sp. S3N08.</title>
        <authorList>
            <person name="Kim D.-U."/>
        </authorList>
    </citation>
    <scope>NUCLEOTIDE SEQUENCE</scope>
    <source>
        <strain evidence="2">S3N08</strain>
    </source>
</reference>
<feature type="transmembrane region" description="Helical" evidence="1">
    <location>
        <begin position="175"/>
        <end position="196"/>
    </location>
</feature>
<keyword evidence="1" id="KW-0812">Transmembrane</keyword>
<dbReference type="RefSeq" id="WP_166152614.1">
    <property type="nucleotide sequence ID" value="NZ_JAAOIW010000008.1"/>
</dbReference>
<feature type="transmembrane region" description="Helical" evidence="1">
    <location>
        <begin position="61"/>
        <end position="84"/>
    </location>
</feature>
<proteinExistence type="predicted"/>
<keyword evidence="1" id="KW-0472">Membrane</keyword>
<sequence>MKDAKIEVIFGMVNTEQTISEKQALLRDIRWSRPYIVFFIIWGSQGLLAAVLEFLEQWFPIGRWGLVLVGIAIAASLFALWRINQSKQANVNKAARGAQSNKGRAVVPVLLAVGAVWTMGYVQAIDPLYTPLLKSFILAVGYAQLGVWLGKPFIGMGIWLFVLTIVVAVEYLGLASVLLGGFGGVSMLASGWLLYIGNNQFKEEAG</sequence>
<keyword evidence="3" id="KW-1185">Reference proteome</keyword>
<dbReference type="EMBL" id="JAAOIW010000008">
    <property type="protein sequence ID" value="NHN32311.1"/>
    <property type="molecule type" value="Genomic_DNA"/>
</dbReference>
<gene>
    <name evidence="2" type="ORF">G9U52_20945</name>
</gene>
<keyword evidence="1" id="KW-1133">Transmembrane helix</keyword>
<evidence type="ECO:0000313" key="2">
    <source>
        <dbReference type="EMBL" id="NHN32311.1"/>
    </source>
</evidence>